<reference evidence="3" key="1">
    <citation type="submission" date="2021-06" db="EMBL/GenBank/DDBJ databases">
        <authorList>
            <consortium name="DOE Joint Genome Institute"/>
            <person name="Mondo S.J."/>
            <person name="Amses K.R."/>
            <person name="Simmons D.R."/>
            <person name="Longcore J.E."/>
            <person name="Seto K."/>
            <person name="Alves G.H."/>
            <person name="Bonds A.E."/>
            <person name="Quandt C.A."/>
            <person name="Davis W.J."/>
            <person name="Chang Y."/>
            <person name="Letcher P.M."/>
            <person name="Powell M.J."/>
            <person name="Kuo A."/>
            <person name="Labutti K."/>
            <person name="Pangilinan J."/>
            <person name="Andreopoulos W."/>
            <person name="Tritt A."/>
            <person name="Riley R."/>
            <person name="Hundley H."/>
            <person name="Johnson J."/>
            <person name="Lipzen A."/>
            <person name="Barry K."/>
            <person name="Berbee M.L."/>
            <person name="Buchler N.E."/>
            <person name="Grigoriev I.V."/>
            <person name="Spatafora J.W."/>
            <person name="Stajich J.E."/>
            <person name="James T.Y."/>
        </authorList>
    </citation>
    <scope>NUCLEOTIDE SEQUENCE</scope>
    <source>
        <strain evidence="3">AG</strain>
    </source>
</reference>
<keyword evidence="1" id="KW-0732">Signal</keyword>
<sequence>MVKQSLRDGVPADPNFRQTEKMLLGSYTLLSSLALCLLSQVEAFNANDVDDRVKLNFPQWCNQQIATCPLICHDEFNQGASLNICDTASLAYECVCAGNKRPNVAEYTQTIHYFTCTYDQQSCVRACRIGDSSCIIACEQKYQCGAAHPRHNNSTILYPPMESDAKGNPSNRPDSRLAENLTPIGNGGKTFLSSSSSVHAYQAKAAGLAFVTVASLALFL</sequence>
<evidence type="ECO:0000313" key="4">
    <source>
        <dbReference type="Proteomes" id="UP001206595"/>
    </source>
</evidence>
<organism evidence="3 4">
    <name type="scientific">Umbelopsis ramanniana AG</name>
    <dbReference type="NCBI Taxonomy" id="1314678"/>
    <lineage>
        <taxon>Eukaryota</taxon>
        <taxon>Fungi</taxon>
        <taxon>Fungi incertae sedis</taxon>
        <taxon>Mucoromycota</taxon>
        <taxon>Mucoromycotina</taxon>
        <taxon>Umbelopsidomycetes</taxon>
        <taxon>Umbelopsidales</taxon>
        <taxon>Umbelopsidaceae</taxon>
        <taxon>Umbelopsis</taxon>
    </lineage>
</organism>
<keyword evidence="4" id="KW-1185">Reference proteome</keyword>
<dbReference type="EMBL" id="MU620907">
    <property type="protein sequence ID" value="KAI8581205.1"/>
    <property type="molecule type" value="Genomic_DNA"/>
</dbReference>
<protein>
    <recommendedName>
        <fullName evidence="2">DUF7707 domain-containing protein</fullName>
    </recommendedName>
</protein>
<proteinExistence type="predicted"/>
<accession>A0AAD5HE99</accession>
<feature type="signal peptide" evidence="1">
    <location>
        <begin position="1"/>
        <end position="43"/>
    </location>
</feature>
<dbReference type="AlphaFoldDB" id="A0AAD5HE99"/>
<reference evidence="3" key="2">
    <citation type="journal article" date="2022" name="Proc. Natl. Acad. Sci. U.S.A.">
        <title>Diploid-dominant life cycles characterize the early evolution of Fungi.</title>
        <authorList>
            <person name="Amses K.R."/>
            <person name="Simmons D.R."/>
            <person name="Longcore J.E."/>
            <person name="Mondo S.J."/>
            <person name="Seto K."/>
            <person name="Jeronimo G.H."/>
            <person name="Bonds A.E."/>
            <person name="Quandt C.A."/>
            <person name="Davis W.J."/>
            <person name="Chang Y."/>
            <person name="Federici B.A."/>
            <person name="Kuo A."/>
            <person name="LaButti K."/>
            <person name="Pangilinan J."/>
            <person name="Andreopoulos W."/>
            <person name="Tritt A."/>
            <person name="Riley R."/>
            <person name="Hundley H."/>
            <person name="Johnson J."/>
            <person name="Lipzen A."/>
            <person name="Barry K."/>
            <person name="Lang B.F."/>
            <person name="Cuomo C.A."/>
            <person name="Buchler N.E."/>
            <person name="Grigoriev I.V."/>
            <person name="Spatafora J.W."/>
            <person name="Stajich J.E."/>
            <person name="James T.Y."/>
        </authorList>
    </citation>
    <scope>NUCLEOTIDE SEQUENCE</scope>
    <source>
        <strain evidence="3">AG</strain>
    </source>
</reference>
<dbReference type="PANTHER" id="PTHR38118">
    <property type="entry name" value="ANCHORED CELL WALL PROTEIN 11-RELATED"/>
    <property type="match status" value="1"/>
</dbReference>
<comment type="caution">
    <text evidence="3">The sequence shown here is derived from an EMBL/GenBank/DDBJ whole genome shotgun (WGS) entry which is preliminary data.</text>
</comment>
<dbReference type="RefSeq" id="XP_051446209.1">
    <property type="nucleotide sequence ID" value="XM_051593531.1"/>
</dbReference>
<evidence type="ECO:0000256" key="1">
    <source>
        <dbReference type="SAM" id="SignalP"/>
    </source>
</evidence>
<feature type="chain" id="PRO_5042057475" description="DUF7707 domain-containing protein" evidence="1">
    <location>
        <begin position="44"/>
        <end position="220"/>
    </location>
</feature>
<evidence type="ECO:0000313" key="3">
    <source>
        <dbReference type="EMBL" id="KAI8581205.1"/>
    </source>
</evidence>
<dbReference type="Pfam" id="PF24808">
    <property type="entry name" value="DUF7707"/>
    <property type="match status" value="1"/>
</dbReference>
<dbReference type="Proteomes" id="UP001206595">
    <property type="component" value="Unassembled WGS sequence"/>
</dbReference>
<dbReference type="PANTHER" id="PTHR38118:SF2">
    <property type="entry name" value="CDP-ALCOHOL PHOSPHATIDYLTRANSFERASE PROTEIN"/>
    <property type="match status" value="1"/>
</dbReference>
<evidence type="ECO:0000259" key="2">
    <source>
        <dbReference type="Pfam" id="PF24808"/>
    </source>
</evidence>
<gene>
    <name evidence="3" type="ORF">K450DRAFT_286321</name>
</gene>
<dbReference type="GeneID" id="75918873"/>
<feature type="domain" description="DUF7707" evidence="2">
    <location>
        <begin position="46"/>
        <end position="148"/>
    </location>
</feature>
<name>A0AAD5HE99_UMBRA</name>
<dbReference type="InterPro" id="IPR056124">
    <property type="entry name" value="DUF7707"/>
</dbReference>